<dbReference type="EMBL" id="JAQMWT010000029">
    <property type="protein sequence ID" value="KAJ8613371.1"/>
    <property type="molecule type" value="Genomic_DNA"/>
</dbReference>
<organism evidence="1 2">
    <name type="scientific">Chrysophaeum taylorii</name>
    <dbReference type="NCBI Taxonomy" id="2483200"/>
    <lineage>
        <taxon>Eukaryota</taxon>
        <taxon>Sar</taxon>
        <taxon>Stramenopiles</taxon>
        <taxon>Ochrophyta</taxon>
        <taxon>Pelagophyceae</taxon>
        <taxon>Pelagomonadales</taxon>
        <taxon>Pelagomonadaceae</taxon>
        <taxon>Chrysophaeum</taxon>
    </lineage>
</organism>
<keyword evidence="2" id="KW-1185">Reference proteome</keyword>
<name>A0AAD7UQA2_9STRA</name>
<evidence type="ECO:0000313" key="1">
    <source>
        <dbReference type="EMBL" id="KAJ8613371.1"/>
    </source>
</evidence>
<dbReference type="AlphaFoldDB" id="A0AAD7UQA2"/>
<accession>A0AAD7UQA2</accession>
<dbReference type="InterPro" id="IPR011692">
    <property type="entry name" value="Stress_up-reg_Nod19"/>
</dbReference>
<sequence>MPLGEWWLRGLEVEVVDANGSVPLTEVYLHHVAFYDGSAGVDMCGGANLDSRDSLWDVGAESRGTRTMFPDGYGYPVTNESTWTANIHLIRSEGALNVKRCIECANPDGGGGSEDVCADGSRCAANTSVPSKDYFVSYTVYYDREPTSPVTYRTLDATACQLEFNVPAACPWSFHHAGLTAGSTQFKGMGLTGTGFYWPFDFLLDPLEDLPAHCVATRAWTVRWDQNDGRLVFGKGHLHIGAIDMSLYRLRANQTNELLCRVVPTYGAVNNWPGRQTPGDEKGYVVGISNCDLAFQDEPYLRHGDLLRVEARYRQQPWYDGVMALFDIAVADDDSD</sequence>
<dbReference type="PANTHER" id="PTHR33390">
    <property type="entry name" value="STRESS UP-REGULATED NOD 19 PROTEIN"/>
    <property type="match status" value="1"/>
</dbReference>
<protein>
    <submittedName>
        <fullName evidence="1">Uncharacterized protein</fullName>
    </submittedName>
</protein>
<reference evidence="1" key="1">
    <citation type="submission" date="2023-01" db="EMBL/GenBank/DDBJ databases">
        <title>Metagenome sequencing of chrysophaentin producing Chrysophaeum taylorii.</title>
        <authorList>
            <person name="Davison J."/>
            <person name="Bewley C."/>
        </authorList>
    </citation>
    <scope>NUCLEOTIDE SEQUENCE</scope>
    <source>
        <strain evidence="1">NIES-1699</strain>
    </source>
</reference>
<dbReference type="Proteomes" id="UP001230188">
    <property type="component" value="Unassembled WGS sequence"/>
</dbReference>
<proteinExistence type="predicted"/>
<dbReference type="Pfam" id="PF07712">
    <property type="entry name" value="SURNod19"/>
    <property type="match status" value="1"/>
</dbReference>
<evidence type="ECO:0000313" key="2">
    <source>
        <dbReference type="Proteomes" id="UP001230188"/>
    </source>
</evidence>
<dbReference type="PANTHER" id="PTHR33390:SF1">
    <property type="entry name" value="STRESS UP-REGULATED NOD 19 PROTEIN"/>
    <property type="match status" value="1"/>
</dbReference>
<gene>
    <name evidence="1" type="ORF">CTAYLR_002290</name>
</gene>
<comment type="caution">
    <text evidence="1">The sequence shown here is derived from an EMBL/GenBank/DDBJ whole genome shotgun (WGS) entry which is preliminary data.</text>
</comment>